<evidence type="ECO:0000313" key="3">
    <source>
        <dbReference type="Proteomes" id="UP000177913"/>
    </source>
</evidence>
<proteinExistence type="predicted"/>
<evidence type="ECO:0000313" key="2">
    <source>
        <dbReference type="EMBL" id="OGK24124.1"/>
    </source>
</evidence>
<keyword evidence="1" id="KW-0472">Membrane</keyword>
<dbReference type="Proteomes" id="UP000177913">
    <property type="component" value="Unassembled WGS sequence"/>
</dbReference>
<feature type="transmembrane region" description="Helical" evidence="1">
    <location>
        <begin position="178"/>
        <end position="194"/>
    </location>
</feature>
<keyword evidence="1" id="KW-1133">Transmembrane helix</keyword>
<sequence length="525" mass="60281">MRKSLVEKLIVLSLIFVLTFIFILPFSLVNIDTHHDGILLKPAIDVAQGKVLFRDTFVEYGALTTFVQAASIKLFGEYLLAMRLTTVFSYAVLAVLLWIIWSKFLPRNLTLISLILWLALAYFYDGPFHSWSSVYALVFQCVSFLAVLAFCKKQKYIYLIIAGAGASLAYWFRQPVGVFLSLAIGGFIMLLAFLKIISLKKMLSSLLSISAGFIIVSLPLLVYILKNGALHDWWIQSFVFPAVFTRFARGISLDQVLKSLSIAKFWKQIYAYFIWLALPLSIVYLTLKTLISLLKKKKSLRSTSVSILAAGFICLASWMQYYPVTEPSHFFWAATPMVGFLIYVLFNFFRQEVHLEEEKTVAISALIVSVFFVIRVIPGINRVQKAKVYSDRLSYLRHIRLTPNEKKTIDTFVTRLNKYLDKYNFYINTSPDAFISLYNQPRYQMIPPLTSYGKLMSDVLYPDYVSKVQKYVRAAHPVVVDRESIPLKDYCMVQNIYYFDPSIHIYIWVANSSKFGCRGLDTIRL</sequence>
<feature type="transmembrane region" description="Helical" evidence="1">
    <location>
        <begin position="9"/>
        <end position="31"/>
    </location>
</feature>
<dbReference type="AlphaFoldDB" id="A0A1F7GZD6"/>
<feature type="transmembrane region" description="Helical" evidence="1">
    <location>
        <begin position="330"/>
        <end position="349"/>
    </location>
</feature>
<protein>
    <recommendedName>
        <fullName evidence="4">Glycosyltransferase RgtA/B/C/D-like domain-containing protein</fullName>
    </recommendedName>
</protein>
<feature type="transmembrane region" description="Helical" evidence="1">
    <location>
        <begin position="206"/>
        <end position="225"/>
    </location>
</feature>
<feature type="transmembrane region" description="Helical" evidence="1">
    <location>
        <begin position="80"/>
        <end position="101"/>
    </location>
</feature>
<feature type="transmembrane region" description="Helical" evidence="1">
    <location>
        <begin position="108"/>
        <end position="124"/>
    </location>
</feature>
<organism evidence="2 3">
    <name type="scientific">Candidatus Roizmanbacteria bacterium RIFCSPHIGHO2_02_FULL_38_11</name>
    <dbReference type="NCBI Taxonomy" id="1802039"/>
    <lineage>
        <taxon>Bacteria</taxon>
        <taxon>Candidatus Roizmaniibacteriota</taxon>
    </lineage>
</organism>
<evidence type="ECO:0000256" key="1">
    <source>
        <dbReference type="SAM" id="Phobius"/>
    </source>
</evidence>
<evidence type="ECO:0008006" key="4">
    <source>
        <dbReference type="Google" id="ProtNLM"/>
    </source>
</evidence>
<dbReference type="EMBL" id="MFZO01000039">
    <property type="protein sequence ID" value="OGK24124.1"/>
    <property type="molecule type" value="Genomic_DNA"/>
</dbReference>
<comment type="caution">
    <text evidence="2">The sequence shown here is derived from an EMBL/GenBank/DDBJ whole genome shotgun (WGS) entry which is preliminary data.</text>
</comment>
<reference evidence="2 3" key="1">
    <citation type="journal article" date="2016" name="Nat. Commun.">
        <title>Thousands of microbial genomes shed light on interconnected biogeochemical processes in an aquifer system.</title>
        <authorList>
            <person name="Anantharaman K."/>
            <person name="Brown C.T."/>
            <person name="Hug L.A."/>
            <person name="Sharon I."/>
            <person name="Castelle C.J."/>
            <person name="Probst A.J."/>
            <person name="Thomas B.C."/>
            <person name="Singh A."/>
            <person name="Wilkins M.J."/>
            <person name="Karaoz U."/>
            <person name="Brodie E.L."/>
            <person name="Williams K.H."/>
            <person name="Hubbard S.S."/>
            <person name="Banfield J.F."/>
        </authorList>
    </citation>
    <scope>NUCLEOTIDE SEQUENCE [LARGE SCALE GENOMIC DNA]</scope>
</reference>
<feature type="transmembrane region" description="Helical" evidence="1">
    <location>
        <begin position="156"/>
        <end position="172"/>
    </location>
</feature>
<feature type="transmembrane region" description="Helical" evidence="1">
    <location>
        <begin position="130"/>
        <end position="149"/>
    </location>
</feature>
<feature type="transmembrane region" description="Helical" evidence="1">
    <location>
        <begin position="361"/>
        <end position="380"/>
    </location>
</feature>
<feature type="transmembrane region" description="Helical" evidence="1">
    <location>
        <begin position="299"/>
        <end position="318"/>
    </location>
</feature>
<name>A0A1F7GZD6_9BACT</name>
<keyword evidence="1" id="KW-0812">Transmembrane</keyword>
<accession>A0A1F7GZD6</accession>
<feature type="transmembrane region" description="Helical" evidence="1">
    <location>
        <begin position="269"/>
        <end position="287"/>
    </location>
</feature>
<gene>
    <name evidence="2" type="ORF">A3C25_05445</name>
</gene>